<dbReference type="InterPro" id="IPR001611">
    <property type="entry name" value="Leu-rich_rpt"/>
</dbReference>
<keyword evidence="2" id="KW-0677">Repeat</keyword>
<keyword evidence="1" id="KW-0433">Leucine-rich repeat</keyword>
<accession>A0A0D2X2Q0</accession>
<evidence type="ECO:0000313" key="6">
    <source>
        <dbReference type="Proteomes" id="UP000008743"/>
    </source>
</evidence>
<feature type="domain" description="SAM" evidence="4">
    <location>
        <begin position="442"/>
        <end position="506"/>
    </location>
</feature>
<dbReference type="AlphaFoldDB" id="A0A0D2X2Q0"/>
<evidence type="ECO:0000259" key="4">
    <source>
        <dbReference type="PROSITE" id="PS50105"/>
    </source>
</evidence>
<feature type="region of interest" description="Disordered" evidence="3">
    <location>
        <begin position="60"/>
        <end position="106"/>
    </location>
</feature>
<dbReference type="PROSITE" id="PS51450">
    <property type="entry name" value="LRR"/>
    <property type="match status" value="1"/>
</dbReference>
<dbReference type="STRING" id="595528.A0A0D2X2Q0"/>
<dbReference type="SMART" id="SM00454">
    <property type="entry name" value="SAM"/>
    <property type="match status" value="1"/>
</dbReference>
<dbReference type="InterPro" id="IPR001660">
    <property type="entry name" value="SAM"/>
</dbReference>
<dbReference type="InParanoid" id="A0A0D2X2Q0"/>
<dbReference type="EMBL" id="KE346364">
    <property type="protein sequence ID" value="KJE92944.1"/>
    <property type="molecule type" value="Genomic_DNA"/>
</dbReference>
<dbReference type="RefSeq" id="XP_004363549.2">
    <property type="nucleotide sequence ID" value="XM_004363492.2"/>
</dbReference>
<dbReference type="SMART" id="SM00369">
    <property type="entry name" value="LRR_TYP"/>
    <property type="match status" value="2"/>
</dbReference>
<feature type="compositionally biased region" description="Acidic residues" evidence="3">
    <location>
        <begin position="61"/>
        <end position="73"/>
    </location>
</feature>
<organism evidence="5 6">
    <name type="scientific">Capsaspora owczarzaki (strain ATCC 30864)</name>
    <dbReference type="NCBI Taxonomy" id="595528"/>
    <lineage>
        <taxon>Eukaryota</taxon>
        <taxon>Filasterea</taxon>
        <taxon>Capsaspora</taxon>
    </lineage>
</organism>
<dbReference type="Gene3D" id="3.80.10.10">
    <property type="entry name" value="Ribonuclease Inhibitor"/>
    <property type="match status" value="1"/>
</dbReference>
<keyword evidence="6" id="KW-1185">Reference proteome</keyword>
<dbReference type="InterPro" id="IPR032675">
    <property type="entry name" value="LRR_dom_sf"/>
</dbReference>
<evidence type="ECO:0000313" key="5">
    <source>
        <dbReference type="EMBL" id="KJE92944.1"/>
    </source>
</evidence>
<protein>
    <recommendedName>
        <fullName evidence="4">SAM domain-containing protein</fullName>
    </recommendedName>
</protein>
<name>A0A0D2X2Q0_CAPO3</name>
<dbReference type="InterPro" id="IPR013761">
    <property type="entry name" value="SAM/pointed_sf"/>
</dbReference>
<dbReference type="SUPFAM" id="SSF47769">
    <property type="entry name" value="SAM/Pointed domain"/>
    <property type="match status" value="1"/>
</dbReference>
<dbReference type="Proteomes" id="UP000008743">
    <property type="component" value="Unassembled WGS sequence"/>
</dbReference>
<evidence type="ECO:0000256" key="1">
    <source>
        <dbReference type="ARBA" id="ARBA00022614"/>
    </source>
</evidence>
<dbReference type="PhylomeDB" id="A0A0D2X2Q0"/>
<dbReference type="PROSITE" id="PS50105">
    <property type="entry name" value="SAM_DOMAIN"/>
    <property type="match status" value="1"/>
</dbReference>
<dbReference type="SUPFAM" id="SSF52058">
    <property type="entry name" value="L domain-like"/>
    <property type="match status" value="1"/>
</dbReference>
<dbReference type="GO" id="GO:0005737">
    <property type="term" value="C:cytoplasm"/>
    <property type="evidence" value="ECO:0007669"/>
    <property type="project" value="TreeGrafter"/>
</dbReference>
<dbReference type="InterPro" id="IPR050216">
    <property type="entry name" value="LRR_domain-containing"/>
</dbReference>
<dbReference type="Pfam" id="PF07647">
    <property type="entry name" value="SAM_2"/>
    <property type="match status" value="1"/>
</dbReference>
<reference evidence="6" key="1">
    <citation type="submission" date="2011-02" db="EMBL/GenBank/DDBJ databases">
        <title>The Genome Sequence of Capsaspora owczarzaki ATCC 30864.</title>
        <authorList>
            <person name="Russ C."/>
            <person name="Cuomo C."/>
            <person name="Burger G."/>
            <person name="Gray M.W."/>
            <person name="Holland P.W.H."/>
            <person name="King N."/>
            <person name="Lang F.B.F."/>
            <person name="Roger A.J."/>
            <person name="Ruiz-Trillo I."/>
            <person name="Young S.K."/>
            <person name="Zeng Q."/>
            <person name="Gargeya S."/>
            <person name="Alvarado L."/>
            <person name="Berlin A."/>
            <person name="Chapman S.B."/>
            <person name="Chen Z."/>
            <person name="Freedman E."/>
            <person name="Gellesch M."/>
            <person name="Goldberg J."/>
            <person name="Griggs A."/>
            <person name="Gujja S."/>
            <person name="Heilman E."/>
            <person name="Heiman D."/>
            <person name="Howarth C."/>
            <person name="Mehta T."/>
            <person name="Neiman D."/>
            <person name="Pearson M."/>
            <person name="Roberts A."/>
            <person name="Saif S."/>
            <person name="Shea T."/>
            <person name="Shenoy N."/>
            <person name="Sisk P."/>
            <person name="Stolte C."/>
            <person name="Sykes S."/>
            <person name="White J."/>
            <person name="Yandava C."/>
            <person name="Haas B."/>
            <person name="Nusbaum C."/>
            <person name="Birren B."/>
        </authorList>
    </citation>
    <scope>NUCLEOTIDE SEQUENCE</scope>
    <source>
        <strain evidence="6">ATCC 30864</strain>
    </source>
</reference>
<dbReference type="eggNOG" id="KOG0619">
    <property type="taxonomic scope" value="Eukaryota"/>
</dbReference>
<gene>
    <name evidence="5" type="ORF">CAOG_003821</name>
</gene>
<evidence type="ECO:0000256" key="3">
    <source>
        <dbReference type="SAM" id="MobiDB-lite"/>
    </source>
</evidence>
<feature type="region of interest" description="Disordered" evidence="3">
    <location>
        <begin position="384"/>
        <end position="405"/>
    </location>
</feature>
<dbReference type="PANTHER" id="PTHR48051:SF46">
    <property type="entry name" value="LEUCINE RICH REPEAT-CONTAINING DOMAIN PROTEIN"/>
    <property type="match status" value="1"/>
</dbReference>
<dbReference type="InterPro" id="IPR003591">
    <property type="entry name" value="Leu-rich_rpt_typical-subtyp"/>
</dbReference>
<sequence length="512" mass="54942">MQAFEDMVAKERGLLATMRLEIESMYEPPPAAEKRLAEQIAKVQEYERMAVEQRAQLAAEEAAEAEATEEEASTADGDVGSLRSRGSVNDTDQGSSKQQDSGTQLDFDTERLETASEIPNTVRANAAVAGQLQAAISKKPRAIELCNLTHQTASLPISLAGLETTIATLVATQSSLPSHFSTYLTVPRLTGLVTLNLTNCGITDQTFAPVGASAAAAGDAPAMDLGIFQQMPALRRLVLCQNKLTAIPQCVLQCYTLHTLSLSYNSIYSFPANIDLMRNLICLSLNANLLTELHPSILRLRHLRSLSISNNLFATEPPEYKQLQNTVAILCIQGNPYLDPRGASLGGLAKFKQQLLLGGGQRTMNLSGLPAGAPLTRRLTTLVSEAPSDGGRGTRSGSLRTSANRASVAGDLGDYERRAGQLRRSSSTSVMGQHLANVAGIGQCTTVAEWLECLKLSNHLPGFTAQGFADLESLKNLNLEALTQIGVSSKIERMILLTQAEKLKSARPETPV</sequence>
<evidence type="ECO:0000256" key="2">
    <source>
        <dbReference type="ARBA" id="ARBA00022737"/>
    </source>
</evidence>
<proteinExistence type="predicted"/>
<feature type="compositionally biased region" description="Polar residues" evidence="3">
    <location>
        <begin position="84"/>
        <end position="106"/>
    </location>
</feature>
<dbReference type="Gene3D" id="1.10.150.50">
    <property type="entry name" value="Transcription Factor, Ets-1"/>
    <property type="match status" value="1"/>
</dbReference>
<dbReference type="PANTHER" id="PTHR48051">
    <property type="match status" value="1"/>
</dbReference>